<organism evidence="3 4">
    <name type="scientific">Rhizopogon vesiculosus</name>
    <dbReference type="NCBI Taxonomy" id="180088"/>
    <lineage>
        <taxon>Eukaryota</taxon>
        <taxon>Fungi</taxon>
        <taxon>Dikarya</taxon>
        <taxon>Basidiomycota</taxon>
        <taxon>Agaricomycotina</taxon>
        <taxon>Agaricomycetes</taxon>
        <taxon>Agaricomycetidae</taxon>
        <taxon>Boletales</taxon>
        <taxon>Suillineae</taxon>
        <taxon>Rhizopogonaceae</taxon>
        <taxon>Rhizopogon</taxon>
    </lineage>
</organism>
<dbReference type="GO" id="GO:0006302">
    <property type="term" value="P:double-strand break repair"/>
    <property type="evidence" value="ECO:0007669"/>
    <property type="project" value="TreeGrafter"/>
</dbReference>
<dbReference type="OrthoDB" id="432685at2759"/>
<evidence type="ECO:0000256" key="2">
    <source>
        <dbReference type="SAM" id="MobiDB-lite"/>
    </source>
</evidence>
<dbReference type="AlphaFoldDB" id="A0A1J8QNL9"/>
<feature type="region of interest" description="Disordered" evidence="2">
    <location>
        <begin position="695"/>
        <end position="773"/>
    </location>
</feature>
<keyword evidence="4" id="KW-1185">Reference proteome</keyword>
<accession>A0A1J8QNL9</accession>
<feature type="compositionally biased region" description="Low complexity" evidence="2">
    <location>
        <begin position="137"/>
        <end position="154"/>
    </location>
</feature>
<dbReference type="Proteomes" id="UP000183567">
    <property type="component" value="Unassembled WGS sequence"/>
</dbReference>
<name>A0A1J8QNL9_9AGAM</name>
<feature type="compositionally biased region" description="Polar residues" evidence="2">
    <location>
        <begin position="183"/>
        <end position="195"/>
    </location>
</feature>
<comment type="caution">
    <text evidence="3">The sequence shown here is derived from an EMBL/GenBank/DDBJ whole genome shotgun (WGS) entry which is preliminary data.</text>
</comment>
<feature type="compositionally biased region" description="Low complexity" evidence="2">
    <location>
        <begin position="257"/>
        <end position="274"/>
    </location>
</feature>
<dbReference type="GO" id="GO:0043047">
    <property type="term" value="F:single-stranded telomeric DNA binding"/>
    <property type="evidence" value="ECO:0007669"/>
    <property type="project" value="TreeGrafter"/>
</dbReference>
<feature type="compositionally biased region" description="Low complexity" evidence="2">
    <location>
        <begin position="331"/>
        <end position="345"/>
    </location>
</feature>
<dbReference type="PANTHER" id="PTHR18867">
    <property type="entry name" value="RAD50"/>
    <property type="match status" value="1"/>
</dbReference>
<feature type="region of interest" description="Disordered" evidence="2">
    <location>
        <begin position="304"/>
        <end position="353"/>
    </location>
</feature>
<evidence type="ECO:0000313" key="3">
    <source>
        <dbReference type="EMBL" id="OJA15153.1"/>
    </source>
</evidence>
<dbReference type="GO" id="GO:0000722">
    <property type="term" value="P:telomere maintenance via recombination"/>
    <property type="evidence" value="ECO:0007669"/>
    <property type="project" value="TreeGrafter"/>
</dbReference>
<dbReference type="Gene3D" id="1.20.5.340">
    <property type="match status" value="1"/>
</dbReference>
<gene>
    <name evidence="3" type="ORF">AZE42_04685</name>
</gene>
<feature type="compositionally biased region" description="Low complexity" evidence="2">
    <location>
        <begin position="238"/>
        <end position="249"/>
    </location>
</feature>
<feature type="region of interest" description="Disordered" evidence="2">
    <location>
        <begin position="112"/>
        <end position="218"/>
    </location>
</feature>
<feature type="compositionally biased region" description="Acidic residues" evidence="2">
    <location>
        <begin position="600"/>
        <end position="627"/>
    </location>
</feature>
<feature type="compositionally biased region" description="Polar residues" evidence="2">
    <location>
        <begin position="167"/>
        <end position="176"/>
    </location>
</feature>
<dbReference type="PANTHER" id="PTHR18867:SF12">
    <property type="entry name" value="DNA REPAIR PROTEIN RAD50"/>
    <property type="match status" value="1"/>
</dbReference>
<proteinExistence type="predicted"/>
<feature type="region of interest" description="Disordered" evidence="2">
    <location>
        <begin position="238"/>
        <end position="288"/>
    </location>
</feature>
<dbReference type="GO" id="GO:0051880">
    <property type="term" value="F:G-quadruplex DNA binding"/>
    <property type="evidence" value="ECO:0007669"/>
    <property type="project" value="TreeGrafter"/>
</dbReference>
<evidence type="ECO:0000256" key="1">
    <source>
        <dbReference type="SAM" id="Coils"/>
    </source>
</evidence>
<feature type="region of interest" description="Disordered" evidence="2">
    <location>
        <begin position="594"/>
        <end position="627"/>
    </location>
</feature>
<reference evidence="3 4" key="1">
    <citation type="submission" date="2016-03" db="EMBL/GenBank/DDBJ databases">
        <title>Comparative genomics of the ectomycorrhizal sister species Rhizopogon vinicolor and Rhizopogon vesiculosus (Basidiomycota: Boletales) reveals a divergence of the mating type B locus.</title>
        <authorList>
            <person name="Mujic A.B."/>
            <person name="Kuo A."/>
            <person name="Tritt A."/>
            <person name="Lipzen A."/>
            <person name="Chen C."/>
            <person name="Johnson J."/>
            <person name="Sharma A."/>
            <person name="Barry K."/>
            <person name="Grigoriev I.V."/>
            <person name="Spatafora J.W."/>
        </authorList>
    </citation>
    <scope>NUCLEOTIDE SEQUENCE [LARGE SCALE GENOMIC DNA]</scope>
    <source>
        <strain evidence="3 4">AM-OR11-056</strain>
    </source>
</reference>
<feature type="coiled-coil region" evidence="1">
    <location>
        <begin position="377"/>
        <end position="489"/>
    </location>
</feature>
<sequence>MVRVFCSKACSSDLETYVQSTFGRNRQSVTDIEQELYDIFNNHPNSRENQSGDPEIPADALVDVLRAFSEVYNGVDLLNNEEMAQLKELLANNPSFAVTPQVLLQFIAERTKHSPRESPHGSPAEEDVTLTDDRGRNSLSRSRSSSRSSGGTSRVHSRPPSVPPKTPTTATGSAFDTSRRQRTTPLDAQPPSSWSKRPAPASRRKSVDGGSNRALSDSEVRNSFSYVEALAKLNVAQSSFSSSPSSFGKPSRRLRAPSNPTSPSSMSSGMSSPTLIGSPPFVRPNSRAQSLPFTSIGFHYSSPDRDYNSSGEHSPDFDSSFEYQQGGDNFASRISSLPMPSSASDSDSDGENESALGLVLDRSATSSTVSLEPLDRLDALQKANTDLGRKLMEAEKTLQNKLMEHDMDLDEMESRLEELKSELTSTKREEKELRSKERTNSTQIAALESEIAKLQKSLENARSSYQSLQKQYQEQCAESERYRNQLRRRDQEIKDCQDAAALHSLEGIKWAKEASSYEDRLVHLEEELSIAQQAHAQLDEQKQENLMLKETIDRMRFDMDEMRNAATNAAAASGPSSAANTVSKSLGAELMGQMGGSWEHEDDGVEKEGDSGELDLDEDEDTEDEEDVIQTIITRKKRKVARANKLETVTFSETKEYSDASTQHYAAEYMSAHAAQTDPEPKILTSSFSVQTEEVRRGTSAVQTDLEAKPASPITLSIEVQTDEPEPEISRSASPQATPEDDEALASSSSTVIPPTPRGHPEPHPSDAPPSYNFVTELEQSSIINNTLMDQHKGITLPIRGIPGGISEDAVEEWKALKEELGMECEIIDELIARSTVKRQPRRQNRFYKIYNTYVIGKGGNEEGEEGDAWLAGAARQALISAGAMTLVFLCMASRMPAIGAQYSPVGGPTVYDRAAWSSFNSMQGAGEGFGYDGTAALWNIMGRVGFGAARIAGGWPT</sequence>
<feature type="coiled-coil region" evidence="1">
    <location>
        <begin position="514"/>
        <end position="551"/>
    </location>
</feature>
<protein>
    <submittedName>
        <fullName evidence="3">Uncharacterized protein</fullName>
    </submittedName>
</protein>
<keyword evidence="1" id="KW-0175">Coiled coil</keyword>
<dbReference type="EMBL" id="LVVM01003305">
    <property type="protein sequence ID" value="OJA15153.1"/>
    <property type="molecule type" value="Genomic_DNA"/>
</dbReference>
<dbReference type="GO" id="GO:0000794">
    <property type="term" value="C:condensed nuclear chromosome"/>
    <property type="evidence" value="ECO:0007669"/>
    <property type="project" value="TreeGrafter"/>
</dbReference>
<evidence type="ECO:0000313" key="4">
    <source>
        <dbReference type="Proteomes" id="UP000183567"/>
    </source>
</evidence>
<dbReference type="GO" id="GO:0003691">
    <property type="term" value="F:double-stranded telomeric DNA binding"/>
    <property type="evidence" value="ECO:0007669"/>
    <property type="project" value="TreeGrafter"/>
</dbReference>
<dbReference type="GO" id="GO:0030870">
    <property type="term" value="C:Mre11 complex"/>
    <property type="evidence" value="ECO:0007669"/>
    <property type="project" value="TreeGrafter"/>
</dbReference>
<dbReference type="GO" id="GO:0007004">
    <property type="term" value="P:telomere maintenance via telomerase"/>
    <property type="evidence" value="ECO:0007669"/>
    <property type="project" value="TreeGrafter"/>
</dbReference>
<dbReference type="STRING" id="180088.A0A1J8QNL9"/>
<dbReference type="GO" id="GO:0070192">
    <property type="term" value="P:chromosome organization involved in meiotic cell cycle"/>
    <property type="evidence" value="ECO:0007669"/>
    <property type="project" value="TreeGrafter"/>
</dbReference>